<keyword evidence="3" id="KW-0274">FAD</keyword>
<keyword evidence="7" id="KW-1185">Reference proteome</keyword>
<dbReference type="SUPFAM" id="SSF51905">
    <property type="entry name" value="FAD/NAD(P)-binding domain"/>
    <property type="match status" value="1"/>
</dbReference>
<proteinExistence type="inferred from homology"/>
<protein>
    <submittedName>
        <fullName evidence="6">FAD/NAD(P)-binding domain-containing protein</fullName>
    </submittedName>
</protein>
<evidence type="ECO:0000259" key="5">
    <source>
        <dbReference type="Pfam" id="PF07992"/>
    </source>
</evidence>
<dbReference type="EMBL" id="MU004199">
    <property type="protein sequence ID" value="KAF2489242.1"/>
    <property type="molecule type" value="Genomic_DNA"/>
</dbReference>
<dbReference type="AlphaFoldDB" id="A0A6A6QAH1"/>
<dbReference type="PANTHER" id="PTHR43735">
    <property type="entry name" value="APOPTOSIS-INDUCING FACTOR 1"/>
    <property type="match status" value="1"/>
</dbReference>
<evidence type="ECO:0000256" key="1">
    <source>
        <dbReference type="ARBA" id="ARBA00006442"/>
    </source>
</evidence>
<dbReference type="InterPro" id="IPR036188">
    <property type="entry name" value="FAD/NAD-bd_sf"/>
</dbReference>
<dbReference type="OrthoDB" id="202203at2759"/>
<dbReference type="InterPro" id="IPR023753">
    <property type="entry name" value="FAD/NAD-binding_dom"/>
</dbReference>
<evidence type="ECO:0000313" key="7">
    <source>
        <dbReference type="Proteomes" id="UP000799750"/>
    </source>
</evidence>
<dbReference type="GO" id="GO:0050660">
    <property type="term" value="F:flavin adenine dinucleotide binding"/>
    <property type="evidence" value="ECO:0007669"/>
    <property type="project" value="TreeGrafter"/>
</dbReference>
<evidence type="ECO:0000313" key="6">
    <source>
        <dbReference type="EMBL" id="KAF2489242.1"/>
    </source>
</evidence>
<dbReference type="PRINTS" id="PR00368">
    <property type="entry name" value="FADPNR"/>
</dbReference>
<dbReference type="Pfam" id="PF07992">
    <property type="entry name" value="Pyr_redox_2"/>
    <property type="match status" value="1"/>
</dbReference>
<dbReference type="GO" id="GO:0004174">
    <property type="term" value="F:electron-transferring-flavoprotein dehydrogenase activity"/>
    <property type="evidence" value="ECO:0007669"/>
    <property type="project" value="TreeGrafter"/>
</dbReference>
<dbReference type="Proteomes" id="UP000799750">
    <property type="component" value="Unassembled WGS sequence"/>
</dbReference>
<dbReference type="GO" id="GO:0005737">
    <property type="term" value="C:cytoplasm"/>
    <property type="evidence" value="ECO:0007669"/>
    <property type="project" value="TreeGrafter"/>
</dbReference>
<reference evidence="6" key="1">
    <citation type="journal article" date="2020" name="Stud. Mycol.">
        <title>101 Dothideomycetes genomes: a test case for predicting lifestyles and emergence of pathogens.</title>
        <authorList>
            <person name="Haridas S."/>
            <person name="Albert R."/>
            <person name="Binder M."/>
            <person name="Bloem J."/>
            <person name="Labutti K."/>
            <person name="Salamov A."/>
            <person name="Andreopoulos B."/>
            <person name="Baker S."/>
            <person name="Barry K."/>
            <person name="Bills G."/>
            <person name="Bluhm B."/>
            <person name="Cannon C."/>
            <person name="Castanera R."/>
            <person name="Culley D."/>
            <person name="Daum C."/>
            <person name="Ezra D."/>
            <person name="Gonzalez J."/>
            <person name="Henrissat B."/>
            <person name="Kuo A."/>
            <person name="Liang C."/>
            <person name="Lipzen A."/>
            <person name="Lutzoni F."/>
            <person name="Magnuson J."/>
            <person name="Mondo S."/>
            <person name="Nolan M."/>
            <person name="Ohm R."/>
            <person name="Pangilinan J."/>
            <person name="Park H.-J."/>
            <person name="Ramirez L."/>
            <person name="Alfaro M."/>
            <person name="Sun H."/>
            <person name="Tritt A."/>
            <person name="Yoshinaga Y."/>
            <person name="Zwiers L.-H."/>
            <person name="Turgeon B."/>
            <person name="Goodwin S."/>
            <person name="Spatafora J."/>
            <person name="Crous P."/>
            <person name="Grigoriev I."/>
        </authorList>
    </citation>
    <scope>NUCLEOTIDE SEQUENCE</scope>
    <source>
        <strain evidence="6">CBS 269.34</strain>
    </source>
</reference>
<feature type="domain" description="FAD/NAD(P)-binding" evidence="5">
    <location>
        <begin position="3"/>
        <end position="287"/>
    </location>
</feature>
<dbReference type="PRINTS" id="PR00411">
    <property type="entry name" value="PNDRDTASEI"/>
</dbReference>
<sequence length="372" mass="40160">MKHIVILGGSYGGVSTSHRLLKQAAKSEPIKITLVSPNTHFYWNMASPRGIIPGQFDDETLFRPIADGFKHYPSGQFEFVVGSADSLEAEAKKVLISTPTGNKTLAYDFLILATGSHTKGGAPFKGLGSTDDTKRVLHDFQAQVKTAKTIVVAGAGVTGCEVAGELASEYGSQKKVTLVGSGATVLEASQAPAFLHEFVDKEFRKLGIDIKLKAKVTGSAETPDGRTEVTLSTGDKLVTDLYIPTFGLVYNTSYLPAKFVKANGSVVVDEYLKVKGAGDVWAIGDILDLESSQFLTMDKHSTYLAKNIGLILKGKPPLPYKPITTRMMGLQIGKNEAVGHYGTWKLPRFVARYARKTLFLNMFAGTLDGSKF</sequence>
<dbReference type="Gene3D" id="3.50.50.100">
    <property type="match status" value="1"/>
</dbReference>
<comment type="similarity">
    <text evidence="1">Belongs to the FAD-dependent oxidoreductase family.</text>
</comment>
<accession>A0A6A6QAH1</accession>
<organism evidence="6 7">
    <name type="scientific">Lophium mytilinum</name>
    <dbReference type="NCBI Taxonomy" id="390894"/>
    <lineage>
        <taxon>Eukaryota</taxon>
        <taxon>Fungi</taxon>
        <taxon>Dikarya</taxon>
        <taxon>Ascomycota</taxon>
        <taxon>Pezizomycotina</taxon>
        <taxon>Dothideomycetes</taxon>
        <taxon>Pleosporomycetidae</taxon>
        <taxon>Mytilinidiales</taxon>
        <taxon>Mytilinidiaceae</taxon>
        <taxon>Lophium</taxon>
    </lineage>
</organism>
<name>A0A6A6QAH1_9PEZI</name>
<evidence type="ECO:0000256" key="3">
    <source>
        <dbReference type="ARBA" id="ARBA00022827"/>
    </source>
</evidence>
<dbReference type="PANTHER" id="PTHR43735:SF3">
    <property type="entry name" value="FERROPTOSIS SUPPRESSOR PROTEIN 1"/>
    <property type="match status" value="1"/>
</dbReference>
<evidence type="ECO:0000256" key="4">
    <source>
        <dbReference type="ARBA" id="ARBA00023002"/>
    </source>
</evidence>
<keyword evidence="4" id="KW-0560">Oxidoreductase</keyword>
<evidence type="ECO:0000256" key="2">
    <source>
        <dbReference type="ARBA" id="ARBA00022630"/>
    </source>
</evidence>
<gene>
    <name evidence="6" type="ORF">BU16DRAFT_472249</name>
</gene>
<keyword evidence="2" id="KW-0285">Flavoprotein</keyword>